<dbReference type="EC" id="3.1.6.6" evidence="6"/>
<dbReference type="InterPro" id="IPR050738">
    <property type="entry name" value="Sulfatase"/>
</dbReference>
<dbReference type="EMBL" id="BBNY01000010">
    <property type="protein sequence ID" value="GAL89501.1"/>
    <property type="molecule type" value="Genomic_DNA"/>
</dbReference>
<proteinExistence type="inferred from homology"/>
<accession>A0A098LRH0</accession>
<dbReference type="Gene3D" id="3.40.720.10">
    <property type="entry name" value="Alkaline Phosphatase, subunit A"/>
    <property type="match status" value="1"/>
</dbReference>
<feature type="domain" description="Sulfatase N-terminal" evidence="5">
    <location>
        <begin position="22"/>
        <end position="364"/>
    </location>
</feature>
<dbReference type="InterPro" id="IPR000917">
    <property type="entry name" value="Sulfatase_N"/>
</dbReference>
<gene>
    <name evidence="6" type="ORF">JCM19538_1738</name>
</gene>
<dbReference type="GO" id="GO:0047753">
    <property type="term" value="F:choline-sulfatase activity"/>
    <property type="evidence" value="ECO:0007669"/>
    <property type="project" value="UniProtKB-EC"/>
</dbReference>
<dbReference type="PANTHER" id="PTHR42693:SF53">
    <property type="entry name" value="ENDO-4-O-SULFATASE"/>
    <property type="match status" value="1"/>
</dbReference>
<comment type="similarity">
    <text evidence="1">Belongs to the sulfatase family.</text>
</comment>
<reference evidence="7" key="1">
    <citation type="journal article" date="2014" name="Genome Announc.">
        <title>Draft Genome Sequence of Marine Flavobacterium Jejuia pallidilutea Strain 11shimoA1 and Pigmentation Mutants.</title>
        <authorList>
            <person name="Takatani N."/>
            <person name="Nakanishi M."/>
            <person name="Meirelles P."/>
            <person name="Mino S."/>
            <person name="Suda W."/>
            <person name="Oshima K."/>
            <person name="Hattori M."/>
            <person name="Ohkuma M."/>
            <person name="Hosokawa M."/>
            <person name="Miyashita K."/>
            <person name="Thompson F.L."/>
            <person name="Niwa A."/>
            <person name="Sawabe T."/>
            <person name="Sawabe T."/>
        </authorList>
    </citation>
    <scope>NUCLEOTIDE SEQUENCE [LARGE SCALE GENOMIC DNA]</scope>
    <source>
        <strain evidence="7">JCM 19538</strain>
    </source>
</reference>
<dbReference type="InterPro" id="IPR017850">
    <property type="entry name" value="Alkaline_phosphatase_core_sf"/>
</dbReference>
<evidence type="ECO:0000259" key="5">
    <source>
        <dbReference type="Pfam" id="PF00884"/>
    </source>
</evidence>
<evidence type="ECO:0000256" key="3">
    <source>
        <dbReference type="ARBA" id="ARBA00022801"/>
    </source>
</evidence>
<evidence type="ECO:0000256" key="1">
    <source>
        <dbReference type="ARBA" id="ARBA00008779"/>
    </source>
</evidence>
<organism evidence="6 7">
    <name type="scientific">Jejuia pallidilutea</name>
    <dbReference type="NCBI Taxonomy" id="504487"/>
    <lineage>
        <taxon>Bacteria</taxon>
        <taxon>Pseudomonadati</taxon>
        <taxon>Bacteroidota</taxon>
        <taxon>Flavobacteriia</taxon>
        <taxon>Flavobacteriales</taxon>
        <taxon>Flavobacteriaceae</taxon>
        <taxon>Jejuia</taxon>
    </lineage>
</organism>
<evidence type="ECO:0000313" key="6">
    <source>
        <dbReference type="EMBL" id="GAL89501.1"/>
    </source>
</evidence>
<evidence type="ECO:0000256" key="2">
    <source>
        <dbReference type="ARBA" id="ARBA00022723"/>
    </source>
</evidence>
<dbReference type="GO" id="GO:0004065">
    <property type="term" value="F:arylsulfatase activity"/>
    <property type="evidence" value="ECO:0007669"/>
    <property type="project" value="TreeGrafter"/>
</dbReference>
<keyword evidence="2" id="KW-0479">Metal-binding</keyword>
<keyword evidence="4" id="KW-0106">Calcium</keyword>
<sequence>MTDDQSAIVPKQSDLEVQSRPFGFNGDAEVHTPIIDDLAKKGMIFRRAYVSSSVCSPSRYTMLTGRYAGRCEGPTFLKQHPKGSMTRVENNTELEINKDNLPRLLQKQGYKTGIVGKSHVIDHEVIMNKHLWKENGLHAYNKKANPKDKSVNSAMKHNHSVWAKRMKAYGFDYANGVYAGNLRELYNDSLNAHNIEWKNKVALDFIESSSEQPFFLYYSETIPHGPAPWLKKHGKFAHGLDANPKFTGEGYLDADYSYLPTRDEIKKEVESLGKDVAHAWLRWFDHAVGAVVDKLKEKGIYENTIIIITSDHGNYNAGKTTLYESGVRVPLMMHWPAGIKANSEYNELVQNIDFTPTFLDLAGADLKNINTKLDGVSLKQVLNGDKRPIHDYLFFELGYARGVLTKDWKYITVRYTKDIQDKINTGIEFSGWKGRKNAFPYYTRNGHLGHHASKDNPLYFHSDQLFNLKEDPSESFNIFENEPNKSDTMKKLLIQSLKTFVNRPYGEFN</sequence>
<dbReference type="Proteomes" id="UP000030184">
    <property type="component" value="Unassembled WGS sequence"/>
</dbReference>
<dbReference type="Pfam" id="PF00884">
    <property type="entry name" value="Sulfatase"/>
    <property type="match status" value="1"/>
</dbReference>
<dbReference type="PANTHER" id="PTHR42693">
    <property type="entry name" value="ARYLSULFATASE FAMILY MEMBER"/>
    <property type="match status" value="1"/>
</dbReference>
<dbReference type="AlphaFoldDB" id="A0A098LRH0"/>
<evidence type="ECO:0000313" key="7">
    <source>
        <dbReference type="Proteomes" id="UP000030184"/>
    </source>
</evidence>
<dbReference type="GO" id="GO:0046872">
    <property type="term" value="F:metal ion binding"/>
    <property type="evidence" value="ECO:0007669"/>
    <property type="project" value="UniProtKB-KW"/>
</dbReference>
<dbReference type="InterPro" id="IPR024607">
    <property type="entry name" value="Sulfatase_CS"/>
</dbReference>
<name>A0A098LRH0_9FLAO</name>
<keyword evidence="3 6" id="KW-0378">Hydrolase</keyword>
<dbReference type="OrthoDB" id="9803751at2"/>
<keyword evidence="7" id="KW-1185">Reference proteome</keyword>
<dbReference type="SUPFAM" id="SSF53649">
    <property type="entry name" value="Alkaline phosphatase-like"/>
    <property type="match status" value="1"/>
</dbReference>
<evidence type="ECO:0000256" key="4">
    <source>
        <dbReference type="ARBA" id="ARBA00022837"/>
    </source>
</evidence>
<dbReference type="PROSITE" id="PS00523">
    <property type="entry name" value="SULFATASE_1"/>
    <property type="match status" value="1"/>
</dbReference>
<comment type="caution">
    <text evidence="6">The sequence shown here is derived from an EMBL/GenBank/DDBJ whole genome shotgun (WGS) entry which is preliminary data.</text>
</comment>
<protein>
    <submittedName>
        <fullName evidence="6">Choline-sulfatase</fullName>
        <ecNumber evidence="6">3.1.6.6</ecNumber>
    </submittedName>
</protein>